<dbReference type="EMBL" id="LAZR01017675">
    <property type="protein sequence ID" value="KKL99445.1"/>
    <property type="molecule type" value="Genomic_DNA"/>
</dbReference>
<reference evidence="1" key="1">
    <citation type="journal article" date="2015" name="Nature">
        <title>Complex archaea that bridge the gap between prokaryotes and eukaryotes.</title>
        <authorList>
            <person name="Spang A."/>
            <person name="Saw J.H."/>
            <person name="Jorgensen S.L."/>
            <person name="Zaremba-Niedzwiedzka K."/>
            <person name="Martijn J."/>
            <person name="Lind A.E."/>
            <person name="van Eijk R."/>
            <person name="Schleper C."/>
            <person name="Guy L."/>
            <person name="Ettema T.J."/>
        </authorList>
    </citation>
    <scope>NUCLEOTIDE SEQUENCE</scope>
</reference>
<comment type="caution">
    <text evidence="1">The sequence shown here is derived from an EMBL/GenBank/DDBJ whole genome shotgun (WGS) entry which is preliminary data.</text>
</comment>
<dbReference type="AlphaFoldDB" id="A0A0F9J0K8"/>
<name>A0A0F9J0K8_9ZZZZ</name>
<protein>
    <submittedName>
        <fullName evidence="1">Uncharacterized protein</fullName>
    </submittedName>
</protein>
<accession>A0A0F9J0K8</accession>
<organism evidence="1">
    <name type="scientific">marine sediment metagenome</name>
    <dbReference type="NCBI Taxonomy" id="412755"/>
    <lineage>
        <taxon>unclassified sequences</taxon>
        <taxon>metagenomes</taxon>
        <taxon>ecological metagenomes</taxon>
    </lineage>
</organism>
<gene>
    <name evidence="1" type="ORF">LCGC14_1814280</name>
</gene>
<sequence length="135" mass="16012">MNLVDLAKTSVQSELIEYQKHSSDWTPKSNVDCSWNVMLIPENINTKPHFDPSIIYFNKKYINSEITIVSTSISIYQVFEPYKSYSIFVQEQLMPILRTYDIRKNWKQLGECEQEAIMKTANEWLLEQLNNKKKR</sequence>
<proteinExistence type="predicted"/>
<feature type="non-terminal residue" evidence="1">
    <location>
        <position position="135"/>
    </location>
</feature>
<evidence type="ECO:0000313" key="1">
    <source>
        <dbReference type="EMBL" id="KKL99445.1"/>
    </source>
</evidence>